<reference evidence="1" key="1">
    <citation type="journal article" date="2014" name="Int. J. Syst. Evol. Microbiol.">
        <title>Complete genome sequence of Corynebacterium casei LMG S-19264T (=DSM 44701T), isolated from a smear-ripened cheese.</title>
        <authorList>
            <consortium name="US DOE Joint Genome Institute (JGI-PGF)"/>
            <person name="Walter F."/>
            <person name="Albersmeier A."/>
            <person name="Kalinowski J."/>
            <person name="Ruckert C."/>
        </authorList>
    </citation>
    <scope>NUCLEOTIDE SEQUENCE</scope>
    <source>
        <strain evidence="1">CGMCC 1.12919</strain>
    </source>
</reference>
<organism evidence="1 2">
    <name type="scientific">Chelatococcus reniformis</name>
    <dbReference type="NCBI Taxonomy" id="1494448"/>
    <lineage>
        <taxon>Bacteria</taxon>
        <taxon>Pseudomonadati</taxon>
        <taxon>Pseudomonadota</taxon>
        <taxon>Alphaproteobacteria</taxon>
        <taxon>Hyphomicrobiales</taxon>
        <taxon>Chelatococcaceae</taxon>
        <taxon>Chelatococcus</taxon>
    </lineage>
</organism>
<accession>A0A916UKD3</accession>
<dbReference type="EMBL" id="BMGG01000006">
    <property type="protein sequence ID" value="GGC74922.1"/>
    <property type="molecule type" value="Genomic_DNA"/>
</dbReference>
<dbReference type="RefSeq" id="WP_188610623.1">
    <property type="nucleotide sequence ID" value="NZ_BMGG01000006.1"/>
</dbReference>
<reference evidence="1" key="2">
    <citation type="submission" date="2020-09" db="EMBL/GenBank/DDBJ databases">
        <authorList>
            <person name="Sun Q."/>
            <person name="Zhou Y."/>
        </authorList>
    </citation>
    <scope>NUCLEOTIDE SEQUENCE</scope>
    <source>
        <strain evidence="1">CGMCC 1.12919</strain>
    </source>
</reference>
<dbReference type="Proteomes" id="UP000637002">
    <property type="component" value="Unassembled WGS sequence"/>
</dbReference>
<keyword evidence="2" id="KW-1185">Reference proteome</keyword>
<sequence length="147" mass="15463">MDKGQYWDTAGLASALATCEQVQNGQMSVAAAPGGAGVIEVILHEHGDLAVVVGVAGLEVQASVALVPVDEIVDGAVFEHRLLRANKLLPLSTFGITDIDGREYYEIFGQLSAGSELEEIIEELEALGRNAIDAAEMIEAWKAGQTG</sequence>
<dbReference type="InterPro" id="IPR019231">
    <property type="entry name" value="DUF2170"/>
</dbReference>
<dbReference type="AlphaFoldDB" id="A0A916UKD3"/>
<evidence type="ECO:0008006" key="3">
    <source>
        <dbReference type="Google" id="ProtNLM"/>
    </source>
</evidence>
<proteinExistence type="predicted"/>
<dbReference type="Pfam" id="PF09938">
    <property type="entry name" value="DUF2170"/>
    <property type="match status" value="1"/>
</dbReference>
<gene>
    <name evidence="1" type="ORF">GCM10010994_36720</name>
</gene>
<name>A0A916UKD3_9HYPH</name>
<protein>
    <recommendedName>
        <fullName evidence="3">DUF2170 family protein</fullName>
    </recommendedName>
</protein>
<evidence type="ECO:0000313" key="2">
    <source>
        <dbReference type="Proteomes" id="UP000637002"/>
    </source>
</evidence>
<comment type="caution">
    <text evidence="1">The sequence shown here is derived from an EMBL/GenBank/DDBJ whole genome shotgun (WGS) entry which is preliminary data.</text>
</comment>
<evidence type="ECO:0000313" key="1">
    <source>
        <dbReference type="EMBL" id="GGC74922.1"/>
    </source>
</evidence>